<dbReference type="RefSeq" id="WP_268040988.1">
    <property type="nucleotide sequence ID" value="NZ_JAPQER010000003.1"/>
</dbReference>
<evidence type="ECO:0000313" key="5">
    <source>
        <dbReference type="EMBL" id="MCY6484684.1"/>
    </source>
</evidence>
<dbReference type="EC" id="6.3.3.2" evidence="4"/>
<keyword evidence="5" id="KW-0436">Ligase</keyword>
<dbReference type="EMBL" id="JAPQER010000003">
    <property type="protein sequence ID" value="MCY6484684.1"/>
    <property type="molecule type" value="Genomic_DNA"/>
</dbReference>
<dbReference type="PANTHER" id="PTHR23407:SF1">
    <property type="entry name" value="5-FORMYLTETRAHYDROFOLATE CYCLO-LIGASE"/>
    <property type="match status" value="1"/>
</dbReference>
<protein>
    <recommendedName>
        <fullName evidence="4">5-formyltetrahydrofolate cyclo-ligase</fullName>
        <ecNumber evidence="4">6.3.3.2</ecNumber>
    </recommendedName>
</protein>
<keyword evidence="4" id="KW-0479">Metal-binding</keyword>
<accession>A0ABT4D0B9</accession>
<comment type="similarity">
    <text evidence="1 4">Belongs to the 5-formyltetrahydrofolate cyclo-ligase family.</text>
</comment>
<dbReference type="Gene3D" id="3.40.50.10420">
    <property type="entry name" value="NagB/RpiA/CoA transferase-like"/>
    <property type="match status" value="1"/>
</dbReference>
<sequence>MQSKEEFRKFITQKRSLLSKNKKEDLDNKVFNKLIKNKAYKNSKVIFCFVSFKNEVYTHKFIKYAIKDNKRVCVPKIISKEEGMKAVEIKSFQDLKSGAYGILEPLNFNLQIDEKHIDLALIPGMAFDKYGGRIGLGGGFYDRFLKKVNKNTLKLSLAYDFQIFDKVPVEKHDIRIDGIITNKKTNTINKWLR</sequence>
<gene>
    <name evidence="5" type="ORF">OW763_10060</name>
</gene>
<proteinExistence type="inferred from homology"/>
<keyword evidence="4" id="KW-0460">Magnesium</keyword>
<comment type="cofactor">
    <cofactor evidence="4">
        <name>Mg(2+)</name>
        <dbReference type="ChEBI" id="CHEBI:18420"/>
    </cofactor>
</comment>
<evidence type="ECO:0000313" key="6">
    <source>
        <dbReference type="Proteomes" id="UP001078443"/>
    </source>
</evidence>
<dbReference type="InterPro" id="IPR002698">
    <property type="entry name" value="FTHF_cligase"/>
</dbReference>
<comment type="catalytic activity">
    <reaction evidence="4">
        <text>(6S)-5-formyl-5,6,7,8-tetrahydrofolate + ATP = (6R)-5,10-methenyltetrahydrofolate + ADP + phosphate</text>
        <dbReference type="Rhea" id="RHEA:10488"/>
        <dbReference type="ChEBI" id="CHEBI:30616"/>
        <dbReference type="ChEBI" id="CHEBI:43474"/>
        <dbReference type="ChEBI" id="CHEBI:57455"/>
        <dbReference type="ChEBI" id="CHEBI:57457"/>
        <dbReference type="ChEBI" id="CHEBI:456216"/>
        <dbReference type="EC" id="6.3.3.2"/>
    </reaction>
</comment>
<dbReference type="InterPro" id="IPR037171">
    <property type="entry name" value="NagB/RpiA_transferase-like"/>
</dbReference>
<dbReference type="PANTHER" id="PTHR23407">
    <property type="entry name" value="ATPASE INHIBITOR/5-FORMYLTETRAHYDROFOLATE CYCLO-LIGASE"/>
    <property type="match status" value="1"/>
</dbReference>
<dbReference type="Pfam" id="PF01812">
    <property type="entry name" value="5-FTHF_cyc-lig"/>
    <property type="match status" value="1"/>
</dbReference>
<name>A0ABT4D0B9_9CLOT</name>
<evidence type="ECO:0000256" key="2">
    <source>
        <dbReference type="ARBA" id="ARBA00022741"/>
    </source>
</evidence>
<dbReference type="SUPFAM" id="SSF100950">
    <property type="entry name" value="NagB/RpiA/CoA transferase-like"/>
    <property type="match status" value="1"/>
</dbReference>
<evidence type="ECO:0000256" key="1">
    <source>
        <dbReference type="ARBA" id="ARBA00010638"/>
    </source>
</evidence>
<dbReference type="InterPro" id="IPR024185">
    <property type="entry name" value="FTHF_cligase-like_sf"/>
</dbReference>
<keyword evidence="2 4" id="KW-0547">Nucleotide-binding</keyword>
<evidence type="ECO:0000256" key="3">
    <source>
        <dbReference type="ARBA" id="ARBA00022840"/>
    </source>
</evidence>
<keyword evidence="3 4" id="KW-0067">ATP-binding</keyword>
<comment type="caution">
    <text evidence="5">The sequence shown here is derived from an EMBL/GenBank/DDBJ whole genome shotgun (WGS) entry which is preliminary data.</text>
</comment>
<evidence type="ECO:0000256" key="4">
    <source>
        <dbReference type="RuleBase" id="RU361279"/>
    </source>
</evidence>
<organism evidence="5 6">
    <name type="scientific">Clostridium aestuarii</name>
    <dbReference type="NCBI Taxonomy" id="338193"/>
    <lineage>
        <taxon>Bacteria</taxon>
        <taxon>Bacillati</taxon>
        <taxon>Bacillota</taxon>
        <taxon>Clostridia</taxon>
        <taxon>Eubacteriales</taxon>
        <taxon>Clostridiaceae</taxon>
        <taxon>Clostridium</taxon>
    </lineage>
</organism>
<dbReference type="GO" id="GO:0030272">
    <property type="term" value="F:5-formyltetrahydrofolate cyclo-ligase activity"/>
    <property type="evidence" value="ECO:0007669"/>
    <property type="project" value="UniProtKB-EC"/>
</dbReference>
<dbReference type="PIRSF" id="PIRSF006806">
    <property type="entry name" value="FTHF_cligase"/>
    <property type="match status" value="1"/>
</dbReference>
<reference evidence="5" key="1">
    <citation type="submission" date="2022-12" db="EMBL/GenBank/DDBJ databases">
        <authorList>
            <person name="Wang J."/>
        </authorList>
    </citation>
    <scope>NUCLEOTIDE SEQUENCE</scope>
    <source>
        <strain evidence="5">HY-45-18</strain>
    </source>
</reference>
<keyword evidence="6" id="KW-1185">Reference proteome</keyword>
<dbReference type="NCBIfam" id="TIGR02727">
    <property type="entry name" value="MTHFS_bact"/>
    <property type="match status" value="1"/>
</dbReference>
<dbReference type="Proteomes" id="UP001078443">
    <property type="component" value="Unassembled WGS sequence"/>
</dbReference>